<dbReference type="EMBL" id="JACHJQ010000001">
    <property type="protein sequence ID" value="MBB4903982.1"/>
    <property type="molecule type" value="Genomic_DNA"/>
</dbReference>
<dbReference type="Gene3D" id="3.20.20.30">
    <property type="entry name" value="Luciferase-like domain"/>
    <property type="match status" value="1"/>
</dbReference>
<dbReference type="Pfam" id="PF00296">
    <property type="entry name" value="Bac_luciferase"/>
    <property type="match status" value="1"/>
</dbReference>
<keyword evidence="1" id="KW-0285">Flavoprotein</keyword>
<feature type="domain" description="Luciferase-like" evidence="5">
    <location>
        <begin position="4"/>
        <end position="228"/>
    </location>
</feature>
<keyword evidence="3" id="KW-0560">Oxidoreductase</keyword>
<gene>
    <name evidence="6" type="ORF">FHR82_000192</name>
</gene>
<evidence type="ECO:0000256" key="3">
    <source>
        <dbReference type="ARBA" id="ARBA00023002"/>
    </source>
</evidence>
<evidence type="ECO:0000256" key="2">
    <source>
        <dbReference type="ARBA" id="ARBA00022643"/>
    </source>
</evidence>
<reference evidence="6 7" key="1">
    <citation type="submission" date="2020-08" db="EMBL/GenBank/DDBJ databases">
        <title>Genomic Encyclopedia of Type Strains, Phase III (KMG-III): the genomes of soil and plant-associated and newly described type strains.</title>
        <authorList>
            <person name="Whitman W."/>
        </authorList>
    </citation>
    <scope>NUCLEOTIDE SEQUENCE [LARGE SCALE GENOMIC DNA]</scope>
    <source>
        <strain evidence="6 7">CECT 8960</strain>
    </source>
</reference>
<proteinExistence type="predicted"/>
<dbReference type="InterPro" id="IPR036661">
    <property type="entry name" value="Luciferase-like_sf"/>
</dbReference>
<dbReference type="RefSeq" id="WP_184808294.1">
    <property type="nucleotide sequence ID" value="NZ_JACHJQ010000001.1"/>
</dbReference>
<organism evidence="6 7">
    <name type="scientific">Actinophytocola algeriensis</name>
    <dbReference type="NCBI Taxonomy" id="1768010"/>
    <lineage>
        <taxon>Bacteria</taxon>
        <taxon>Bacillati</taxon>
        <taxon>Actinomycetota</taxon>
        <taxon>Actinomycetes</taxon>
        <taxon>Pseudonocardiales</taxon>
        <taxon>Pseudonocardiaceae</taxon>
    </lineage>
</organism>
<evidence type="ECO:0000313" key="7">
    <source>
        <dbReference type="Proteomes" id="UP000520767"/>
    </source>
</evidence>
<sequence length="290" mass="31595">MTRFGVILMQDAPADELLARFRRIEELGFDQVYIADHIGDFRAVDGPFLDGWSLLAAAAVTTSRIALGPLVNNPILREPAVVAKQAMTVDQLSGGRLELGMGAGVFEMDHQAVGTSPWPVRERVRRFAEYVEIVDGALRAHGKPFTFEGEWYSVTDLPTAPGPVRKPPIIVGGQAPTMLRTAVAHADVWNTNGQFGAPVADIVARTREQNDKLDELCLAAGRDPATLRRQFLLWDTTAPLAPGASFAELVARLSAVGIEDFVLEWPADQAEQDKFDEEVLPALTRLTALA</sequence>
<dbReference type="AlphaFoldDB" id="A0A7W7PZ46"/>
<dbReference type="SUPFAM" id="SSF51679">
    <property type="entry name" value="Bacterial luciferase-like"/>
    <property type="match status" value="1"/>
</dbReference>
<dbReference type="GO" id="GO:0008726">
    <property type="term" value="F:alkanesulfonate monooxygenase activity"/>
    <property type="evidence" value="ECO:0007669"/>
    <property type="project" value="TreeGrafter"/>
</dbReference>
<dbReference type="GO" id="GO:0046306">
    <property type="term" value="P:alkanesulfonate catabolic process"/>
    <property type="evidence" value="ECO:0007669"/>
    <property type="project" value="TreeGrafter"/>
</dbReference>
<keyword evidence="4 6" id="KW-0503">Monooxygenase</keyword>
<evidence type="ECO:0000256" key="4">
    <source>
        <dbReference type="ARBA" id="ARBA00023033"/>
    </source>
</evidence>
<dbReference type="PANTHER" id="PTHR42847">
    <property type="entry name" value="ALKANESULFONATE MONOOXYGENASE"/>
    <property type="match status" value="1"/>
</dbReference>
<evidence type="ECO:0000259" key="5">
    <source>
        <dbReference type="Pfam" id="PF00296"/>
    </source>
</evidence>
<dbReference type="PANTHER" id="PTHR42847:SF4">
    <property type="entry name" value="ALKANESULFONATE MONOOXYGENASE-RELATED"/>
    <property type="match status" value="1"/>
</dbReference>
<dbReference type="InterPro" id="IPR050172">
    <property type="entry name" value="SsuD_RutA_monooxygenase"/>
</dbReference>
<dbReference type="InterPro" id="IPR011251">
    <property type="entry name" value="Luciferase-like_dom"/>
</dbReference>
<dbReference type="Proteomes" id="UP000520767">
    <property type="component" value="Unassembled WGS sequence"/>
</dbReference>
<accession>A0A7W7PZ46</accession>
<keyword evidence="2" id="KW-0288">FMN</keyword>
<keyword evidence="7" id="KW-1185">Reference proteome</keyword>
<protein>
    <submittedName>
        <fullName evidence="6">Alkanesulfonate monooxygenase SsuD/methylene tetrahydromethanopterin reductase-like flavin-dependent oxidoreductase (Luciferase family)</fullName>
    </submittedName>
</protein>
<evidence type="ECO:0000313" key="6">
    <source>
        <dbReference type="EMBL" id="MBB4903982.1"/>
    </source>
</evidence>
<evidence type="ECO:0000256" key="1">
    <source>
        <dbReference type="ARBA" id="ARBA00022630"/>
    </source>
</evidence>
<comment type="caution">
    <text evidence="6">The sequence shown here is derived from an EMBL/GenBank/DDBJ whole genome shotgun (WGS) entry which is preliminary data.</text>
</comment>
<name>A0A7W7PZ46_9PSEU</name>